<proteinExistence type="predicted"/>
<dbReference type="PROSITE" id="PS51007">
    <property type="entry name" value="CYTC"/>
    <property type="match status" value="1"/>
</dbReference>
<dbReference type="InterPro" id="IPR051395">
    <property type="entry name" value="Cytochrome_c_Peroxidase/MauG"/>
</dbReference>
<dbReference type="InterPro" id="IPR010538">
    <property type="entry name" value="DHOR"/>
</dbReference>
<comment type="caution">
    <text evidence="6">The sequence shown here is derived from an EMBL/GenBank/DDBJ whole genome shotgun (WGS) entry which is preliminary data.</text>
</comment>
<evidence type="ECO:0000259" key="5">
    <source>
        <dbReference type="PROSITE" id="PS51007"/>
    </source>
</evidence>
<dbReference type="PANTHER" id="PTHR30600:SF4">
    <property type="entry name" value="CYTOCHROME C DOMAIN-CONTAINING PROTEIN"/>
    <property type="match status" value="1"/>
</dbReference>
<evidence type="ECO:0000256" key="2">
    <source>
        <dbReference type="ARBA" id="ARBA00022723"/>
    </source>
</evidence>
<dbReference type="Pfam" id="PF06537">
    <property type="entry name" value="DHOR"/>
    <property type="match status" value="1"/>
</dbReference>
<protein>
    <recommendedName>
        <fullName evidence="5">Cytochrome c domain-containing protein</fullName>
    </recommendedName>
</protein>
<dbReference type="OrthoDB" id="9805202at2"/>
<evidence type="ECO:0000256" key="1">
    <source>
        <dbReference type="ARBA" id="ARBA00022617"/>
    </source>
</evidence>
<dbReference type="GO" id="GO:0004130">
    <property type="term" value="F:cytochrome-c peroxidase activity"/>
    <property type="evidence" value="ECO:0007669"/>
    <property type="project" value="TreeGrafter"/>
</dbReference>
<evidence type="ECO:0000256" key="3">
    <source>
        <dbReference type="ARBA" id="ARBA00023004"/>
    </source>
</evidence>
<dbReference type="InterPro" id="IPR009056">
    <property type="entry name" value="Cyt_c-like_dom"/>
</dbReference>
<sequence length="507" mass="54962">MVFVLIRFFLFFCFVYFSYGCAFVEANSCSTNLGLSDVVNSTSVWGCPNEKKLCVGDSCLALLGLSQSEKYPWDFEEGEELSGGKSMTSFVTDARAFLQFGKNAPLTTISDFTVGQAVFEVPWTPGFSAGLPDRDGLGPFFHTNSCLGCHVGNGRAVEDDGDPLVFTLVRLGVGTKGNDPEPVYGTQFQPNAVAGVTPEGDVHLEYDTITGTYLDGSTYSLRKPTIVFSNLGYGPLDSNHKTSVRLTQQVIGLGLLEAIPEETIVSRSDPLDLNGDGISGRPNYIWDLAGSGKSLGRFGWKANAPTLIRQNSAAFSGDIGIKSPMFSQENCSVTQTTCSSAVSGGNPEVTEEKMTAITKYMQLVAVPVRRNANTTAILTGKKHFFMAGCNKCHTEKMVTASNTSNPLLSNQTIRPYTDLLLHDMGEDLSDGKADGEANEREWRTAPLWGIGLLGTVNGKSRFLHDGRAKTLDEAILWHGGEAEKSKKYFLTLNVSDRASMIRFLLSL</sequence>
<dbReference type="Proteomes" id="UP000297239">
    <property type="component" value="Unassembled WGS sequence"/>
</dbReference>
<dbReference type="PROSITE" id="PS51257">
    <property type="entry name" value="PROKAR_LIPOPROTEIN"/>
    <property type="match status" value="1"/>
</dbReference>
<feature type="domain" description="Cytochrome c" evidence="5">
    <location>
        <begin position="375"/>
        <end position="507"/>
    </location>
</feature>
<dbReference type="GO" id="GO:0046872">
    <property type="term" value="F:metal ion binding"/>
    <property type="evidence" value="ECO:0007669"/>
    <property type="project" value="UniProtKB-KW"/>
</dbReference>
<evidence type="ECO:0000313" key="6">
    <source>
        <dbReference type="EMBL" id="TGK73602.1"/>
    </source>
</evidence>
<keyword evidence="3 4" id="KW-0408">Iron</keyword>
<evidence type="ECO:0000256" key="4">
    <source>
        <dbReference type="PROSITE-ProRule" id="PRU00433"/>
    </source>
</evidence>
<accession>A0A6N4QBZ2</accession>
<organism evidence="6 7">
    <name type="scientific">Leptospira kanakyensis</name>
    <dbReference type="NCBI Taxonomy" id="2484968"/>
    <lineage>
        <taxon>Bacteria</taxon>
        <taxon>Pseudomonadati</taxon>
        <taxon>Spirochaetota</taxon>
        <taxon>Spirochaetia</taxon>
        <taxon>Leptospirales</taxon>
        <taxon>Leptospiraceae</taxon>
        <taxon>Leptospira</taxon>
    </lineage>
</organism>
<dbReference type="InterPro" id="IPR036909">
    <property type="entry name" value="Cyt_c-like_dom_sf"/>
</dbReference>
<name>A0A6N4QBZ2_9LEPT</name>
<evidence type="ECO:0000313" key="7">
    <source>
        <dbReference type="Proteomes" id="UP000297239"/>
    </source>
</evidence>
<keyword evidence="1 4" id="KW-0349">Heme</keyword>
<dbReference type="GO" id="GO:0020037">
    <property type="term" value="F:heme binding"/>
    <property type="evidence" value="ECO:0007669"/>
    <property type="project" value="InterPro"/>
</dbReference>
<dbReference type="AlphaFoldDB" id="A0A6N4QBZ2"/>
<dbReference type="PIRSF" id="PIRSF028099">
    <property type="entry name" value="DUF1111"/>
    <property type="match status" value="1"/>
</dbReference>
<dbReference type="EMBL" id="RQFF01000013">
    <property type="protein sequence ID" value="TGK73602.1"/>
    <property type="molecule type" value="Genomic_DNA"/>
</dbReference>
<keyword evidence="7" id="KW-1185">Reference proteome</keyword>
<dbReference type="GO" id="GO:0009055">
    <property type="term" value="F:electron transfer activity"/>
    <property type="evidence" value="ECO:0007669"/>
    <property type="project" value="InterPro"/>
</dbReference>
<gene>
    <name evidence="6" type="ORF">EHQ18_07315</name>
</gene>
<dbReference type="Gene3D" id="1.10.760.10">
    <property type="entry name" value="Cytochrome c-like domain"/>
    <property type="match status" value="1"/>
</dbReference>
<reference evidence="6" key="1">
    <citation type="journal article" date="2019" name="PLoS Negl. Trop. Dis.">
        <title>Revisiting the worldwide diversity of Leptospira species in the environment.</title>
        <authorList>
            <person name="Vincent A.T."/>
            <person name="Schiettekatte O."/>
            <person name="Bourhy P."/>
            <person name="Veyrier F.J."/>
            <person name="Picardeau M."/>
        </authorList>
    </citation>
    <scope>NUCLEOTIDE SEQUENCE [LARGE SCALE GENOMIC DNA]</scope>
    <source>
        <strain evidence="6">201800293</strain>
    </source>
</reference>
<dbReference type="SUPFAM" id="SSF46626">
    <property type="entry name" value="Cytochrome c"/>
    <property type="match status" value="1"/>
</dbReference>
<dbReference type="PANTHER" id="PTHR30600">
    <property type="entry name" value="CYTOCHROME C PEROXIDASE-RELATED"/>
    <property type="match status" value="1"/>
</dbReference>
<keyword evidence="2 4" id="KW-0479">Metal-binding</keyword>